<dbReference type="AlphaFoldDB" id="X1QRX0"/>
<comment type="caution">
    <text evidence="1">The sequence shown here is derived from an EMBL/GenBank/DDBJ whole genome shotgun (WGS) entry which is preliminary data.</text>
</comment>
<dbReference type="EMBL" id="BARV01024342">
    <property type="protein sequence ID" value="GAI46004.1"/>
    <property type="molecule type" value="Genomic_DNA"/>
</dbReference>
<accession>X1QRX0</accession>
<name>X1QRX0_9ZZZZ</name>
<protein>
    <submittedName>
        <fullName evidence="1">Uncharacterized protein</fullName>
    </submittedName>
</protein>
<proteinExistence type="predicted"/>
<sequence length="30" mass="3418">GVALRHMRMIATARDDRDKYPTDTATVVWA</sequence>
<reference evidence="1" key="1">
    <citation type="journal article" date="2014" name="Front. Microbiol.">
        <title>High frequency of phylogenetically diverse reductive dehalogenase-homologous genes in deep subseafloor sedimentary metagenomes.</title>
        <authorList>
            <person name="Kawai M."/>
            <person name="Futagami T."/>
            <person name="Toyoda A."/>
            <person name="Takaki Y."/>
            <person name="Nishi S."/>
            <person name="Hori S."/>
            <person name="Arai W."/>
            <person name="Tsubouchi T."/>
            <person name="Morono Y."/>
            <person name="Uchiyama I."/>
            <person name="Ito T."/>
            <person name="Fujiyama A."/>
            <person name="Inagaki F."/>
            <person name="Takami H."/>
        </authorList>
    </citation>
    <scope>NUCLEOTIDE SEQUENCE</scope>
    <source>
        <strain evidence="1">Expedition CK06-06</strain>
    </source>
</reference>
<gene>
    <name evidence="1" type="ORF">S06H3_39752</name>
</gene>
<organism evidence="1">
    <name type="scientific">marine sediment metagenome</name>
    <dbReference type="NCBI Taxonomy" id="412755"/>
    <lineage>
        <taxon>unclassified sequences</taxon>
        <taxon>metagenomes</taxon>
        <taxon>ecological metagenomes</taxon>
    </lineage>
</organism>
<evidence type="ECO:0000313" key="1">
    <source>
        <dbReference type="EMBL" id="GAI46004.1"/>
    </source>
</evidence>
<feature type="non-terminal residue" evidence="1">
    <location>
        <position position="1"/>
    </location>
</feature>